<sequence length="28" mass="3494">MIHYKHIILYYVVLIRSVLMRKYSQNIV</sequence>
<keyword evidence="2" id="KW-1185">Reference proteome</keyword>
<organism evidence="1 2">
    <name type="scientific">Euroglyphus maynei</name>
    <name type="common">Mayne's house dust mite</name>
    <dbReference type="NCBI Taxonomy" id="6958"/>
    <lineage>
        <taxon>Eukaryota</taxon>
        <taxon>Metazoa</taxon>
        <taxon>Ecdysozoa</taxon>
        <taxon>Arthropoda</taxon>
        <taxon>Chelicerata</taxon>
        <taxon>Arachnida</taxon>
        <taxon>Acari</taxon>
        <taxon>Acariformes</taxon>
        <taxon>Sarcoptiformes</taxon>
        <taxon>Astigmata</taxon>
        <taxon>Psoroptidia</taxon>
        <taxon>Analgoidea</taxon>
        <taxon>Pyroglyphidae</taxon>
        <taxon>Pyroglyphinae</taxon>
        <taxon>Euroglyphus</taxon>
    </lineage>
</organism>
<dbReference type="Proteomes" id="UP000194236">
    <property type="component" value="Unassembled WGS sequence"/>
</dbReference>
<protein>
    <submittedName>
        <fullName evidence="1">Uncharacterized protein</fullName>
    </submittedName>
</protein>
<gene>
    <name evidence="1" type="ORF">BLA29_014195</name>
</gene>
<proteinExistence type="predicted"/>
<reference evidence="1 2" key="1">
    <citation type="submission" date="2017-03" db="EMBL/GenBank/DDBJ databases">
        <title>Genome Survey of Euroglyphus maynei.</title>
        <authorList>
            <person name="Arlian L.G."/>
            <person name="Morgan M.S."/>
            <person name="Rider S.D."/>
        </authorList>
    </citation>
    <scope>NUCLEOTIDE SEQUENCE [LARGE SCALE GENOMIC DNA]</scope>
    <source>
        <strain evidence="1">Arlian Lab</strain>
        <tissue evidence="1">Whole body</tissue>
    </source>
</reference>
<comment type="caution">
    <text evidence="1">The sequence shown here is derived from an EMBL/GenBank/DDBJ whole genome shotgun (WGS) entry which is preliminary data.</text>
</comment>
<accession>A0A1Y3BPA8</accession>
<evidence type="ECO:0000313" key="1">
    <source>
        <dbReference type="EMBL" id="OTF81864.1"/>
    </source>
</evidence>
<dbReference type="AlphaFoldDB" id="A0A1Y3BPA8"/>
<evidence type="ECO:0000313" key="2">
    <source>
        <dbReference type="Proteomes" id="UP000194236"/>
    </source>
</evidence>
<dbReference type="EMBL" id="MUJZ01011421">
    <property type="protein sequence ID" value="OTF81864.1"/>
    <property type="molecule type" value="Genomic_DNA"/>
</dbReference>
<name>A0A1Y3BPA8_EURMA</name>